<evidence type="ECO:0000256" key="1">
    <source>
        <dbReference type="ARBA" id="ARBA00007121"/>
    </source>
</evidence>
<evidence type="ECO:0000259" key="2">
    <source>
        <dbReference type="PROSITE" id="PS50902"/>
    </source>
</evidence>
<dbReference type="InterPro" id="IPR045761">
    <property type="entry name" value="ODP_dom"/>
</dbReference>
<reference evidence="3 4" key="1">
    <citation type="submission" date="2011-11" db="EMBL/GenBank/DDBJ databases">
        <title>The Noncontiguous Finished genome of Desulfosporosinus youngiae DSM 17734.</title>
        <authorList>
            <consortium name="US DOE Joint Genome Institute (JGI-PGF)"/>
            <person name="Lucas S."/>
            <person name="Han J."/>
            <person name="Lapidus A."/>
            <person name="Cheng J.-F."/>
            <person name="Goodwin L."/>
            <person name="Pitluck S."/>
            <person name="Peters L."/>
            <person name="Ovchinnikova G."/>
            <person name="Lu M."/>
            <person name="Land M.L."/>
            <person name="Hauser L."/>
            <person name="Pester M."/>
            <person name="Spring S."/>
            <person name="Ollivier B."/>
            <person name="Rattei T."/>
            <person name="Klenk H.-P."/>
            <person name="Wagner M."/>
            <person name="Loy A."/>
            <person name="Woyke T.J."/>
        </authorList>
    </citation>
    <scope>NUCLEOTIDE SEQUENCE [LARGE SCALE GENOMIC DNA]</scope>
    <source>
        <strain evidence="3 4">DSM 17734</strain>
    </source>
</reference>
<dbReference type="InterPro" id="IPR008254">
    <property type="entry name" value="Flavodoxin/NO_synth"/>
</dbReference>
<dbReference type="eggNOG" id="COG0426">
    <property type="taxonomic scope" value="Bacteria"/>
</dbReference>
<dbReference type="Gene3D" id="3.60.15.10">
    <property type="entry name" value="Ribonuclease Z/Hydroxyacylglutathione hydrolase-like"/>
    <property type="match status" value="1"/>
</dbReference>
<dbReference type="Gene3D" id="3.40.50.360">
    <property type="match status" value="1"/>
</dbReference>
<dbReference type="InterPro" id="IPR001279">
    <property type="entry name" value="Metallo-B-lactamas"/>
</dbReference>
<dbReference type="InterPro" id="IPR029039">
    <property type="entry name" value="Flavoprotein-like_sf"/>
</dbReference>
<dbReference type="PANTHER" id="PTHR43717:SF1">
    <property type="entry name" value="ANAEROBIC NITRIC OXIDE REDUCTASE FLAVORUBREDOXIN"/>
    <property type="match status" value="1"/>
</dbReference>
<dbReference type="InterPro" id="IPR016440">
    <property type="entry name" value="Rubredoxin-O_OxRdtase"/>
</dbReference>
<dbReference type="Proteomes" id="UP000005104">
    <property type="component" value="Chromosome"/>
</dbReference>
<dbReference type="GO" id="GO:0010181">
    <property type="term" value="F:FMN binding"/>
    <property type="evidence" value="ECO:0007669"/>
    <property type="project" value="InterPro"/>
</dbReference>
<sequence>MSFEINKCVKWVGKIDWELQKFHGDEYSTHRGSSYNSYLVRDEKTALIDTVWTPFAKEFVSKLKQEIDLNSIDYIIANHGEPDHSGALPELMREIPDTPIYCTANAIKSLKGQYHQDWNFIPVKTGDKLSLGSKEFIFVEARMLHWPDTMFTYMTGDNILFSNDGFGQHLASEHMFNDLVDQAELYQEALKYYANILTPFSKMVENKINEILSFNLPVDLICPSHGVIWRNNPLQIVNKYMDWAKDYQENQITIIYDTMWNSTKQMAEKIAAGIKQSDSSVTVKLFNCNSTHTDKNDIISEVFKSKAILVGSPTINKGILFSVAGILEMIKGLGFKNKKAAAFGSYGWSGENTKLISSELSKGGFELINEGLRVTWNPDSDAEASCLELGRSIGEALK</sequence>
<proteinExistence type="inferred from homology"/>
<keyword evidence="4" id="KW-1185">Reference proteome</keyword>
<dbReference type="InterPro" id="IPR036866">
    <property type="entry name" value="RibonucZ/Hydroxyglut_hydro"/>
</dbReference>
<dbReference type="SUPFAM" id="SSF56281">
    <property type="entry name" value="Metallo-hydrolase/oxidoreductase"/>
    <property type="match status" value="1"/>
</dbReference>
<dbReference type="Pfam" id="PF19583">
    <property type="entry name" value="ODP"/>
    <property type="match status" value="1"/>
</dbReference>
<dbReference type="EMBL" id="CM001441">
    <property type="protein sequence ID" value="EHQ87746.1"/>
    <property type="molecule type" value="Genomic_DNA"/>
</dbReference>
<evidence type="ECO:0000313" key="3">
    <source>
        <dbReference type="EMBL" id="EHQ87746.1"/>
    </source>
</evidence>
<dbReference type="AlphaFoldDB" id="H5XSS8"/>
<dbReference type="STRING" id="768710.DesyoDRAFT_0564"/>
<dbReference type="HOGENOM" id="CLU_017490_0_0_9"/>
<dbReference type="GO" id="GO:0046872">
    <property type="term" value="F:metal ion binding"/>
    <property type="evidence" value="ECO:0007669"/>
    <property type="project" value="InterPro"/>
</dbReference>
<feature type="domain" description="Flavodoxin-like" evidence="2">
    <location>
        <begin position="252"/>
        <end position="394"/>
    </location>
</feature>
<dbReference type="OrthoDB" id="9807946at2"/>
<dbReference type="GO" id="GO:0016651">
    <property type="term" value="F:oxidoreductase activity, acting on NAD(P)H"/>
    <property type="evidence" value="ECO:0007669"/>
    <property type="project" value="UniProtKB-ARBA"/>
</dbReference>
<accession>H5XSS8</accession>
<name>H5XSS8_9FIRM</name>
<dbReference type="GO" id="GO:0009055">
    <property type="term" value="F:electron transfer activity"/>
    <property type="evidence" value="ECO:0007669"/>
    <property type="project" value="InterPro"/>
</dbReference>
<dbReference type="SUPFAM" id="SSF52218">
    <property type="entry name" value="Flavoproteins"/>
    <property type="match status" value="1"/>
</dbReference>
<dbReference type="RefSeq" id="WP_007779115.1">
    <property type="nucleotide sequence ID" value="NZ_CM001441.1"/>
</dbReference>
<dbReference type="Pfam" id="PF00258">
    <property type="entry name" value="Flavodoxin_1"/>
    <property type="match status" value="1"/>
</dbReference>
<dbReference type="PIRSF" id="PIRSF005243">
    <property type="entry name" value="ROO"/>
    <property type="match status" value="1"/>
</dbReference>
<dbReference type="PROSITE" id="PS50902">
    <property type="entry name" value="FLAVODOXIN_LIKE"/>
    <property type="match status" value="1"/>
</dbReference>
<gene>
    <name evidence="3" type="ORF">DesyoDRAFT_0564</name>
</gene>
<dbReference type="CDD" id="cd07709">
    <property type="entry name" value="flavodiiron_proteins_MBL-fold"/>
    <property type="match status" value="1"/>
</dbReference>
<comment type="similarity">
    <text evidence="1">In the N-terminal section; belongs to the zinc metallo-hydrolase group 3 family.</text>
</comment>
<evidence type="ECO:0000313" key="4">
    <source>
        <dbReference type="Proteomes" id="UP000005104"/>
    </source>
</evidence>
<organism evidence="3 4">
    <name type="scientific">Desulfosporosinus youngiae DSM 17734</name>
    <dbReference type="NCBI Taxonomy" id="768710"/>
    <lineage>
        <taxon>Bacteria</taxon>
        <taxon>Bacillati</taxon>
        <taxon>Bacillota</taxon>
        <taxon>Clostridia</taxon>
        <taxon>Eubacteriales</taxon>
        <taxon>Desulfitobacteriaceae</taxon>
        <taxon>Desulfosporosinus</taxon>
    </lineage>
</organism>
<dbReference type="SMART" id="SM00849">
    <property type="entry name" value="Lactamase_B"/>
    <property type="match status" value="1"/>
</dbReference>
<dbReference type="NCBIfam" id="NF008887">
    <property type="entry name" value="PRK11921.1"/>
    <property type="match status" value="1"/>
</dbReference>
<protein>
    <submittedName>
        <fullName evidence="3">Putative flavoprotein</fullName>
    </submittedName>
</protein>
<dbReference type="PANTHER" id="PTHR43717">
    <property type="entry name" value="ANAEROBIC NITRIC OXIDE REDUCTASE FLAVORUBREDOXIN"/>
    <property type="match status" value="1"/>
</dbReference>